<dbReference type="InterPro" id="IPR052896">
    <property type="entry name" value="GGT-like_enzyme"/>
</dbReference>
<name>A0A7S1TAM5_9RHOD</name>
<dbReference type="PANTHER" id="PTHR43881:SF1">
    <property type="entry name" value="GAMMA-GLUTAMYLTRANSPEPTIDASE (AFU_ORTHOLOGUE AFUA_4G13580)"/>
    <property type="match status" value="1"/>
</dbReference>
<protein>
    <recommendedName>
        <fullName evidence="2">Gamma-glutamyltransferase</fullName>
    </recommendedName>
</protein>
<dbReference type="PANTHER" id="PTHR43881">
    <property type="entry name" value="GAMMA-GLUTAMYLTRANSPEPTIDASE (AFU_ORTHOLOGUE AFUA_4G13580)"/>
    <property type="match status" value="1"/>
</dbReference>
<dbReference type="InterPro" id="IPR043138">
    <property type="entry name" value="GGT_lsub"/>
</dbReference>
<evidence type="ECO:0008006" key="2">
    <source>
        <dbReference type="Google" id="ProtNLM"/>
    </source>
</evidence>
<dbReference type="AlphaFoldDB" id="A0A7S1TAM5"/>
<organism evidence="1">
    <name type="scientific">Compsopogon caeruleus</name>
    <dbReference type="NCBI Taxonomy" id="31354"/>
    <lineage>
        <taxon>Eukaryota</taxon>
        <taxon>Rhodophyta</taxon>
        <taxon>Compsopogonophyceae</taxon>
        <taxon>Compsopogonales</taxon>
        <taxon>Compsopogonaceae</taxon>
        <taxon>Compsopogon</taxon>
    </lineage>
</organism>
<dbReference type="EMBL" id="HBGH01003090">
    <property type="protein sequence ID" value="CAD9227726.1"/>
    <property type="molecule type" value="Transcribed_RNA"/>
</dbReference>
<reference evidence="1" key="1">
    <citation type="submission" date="2021-01" db="EMBL/GenBank/DDBJ databases">
        <authorList>
            <person name="Corre E."/>
            <person name="Pelletier E."/>
            <person name="Niang G."/>
            <person name="Scheremetjew M."/>
            <person name="Finn R."/>
            <person name="Kale V."/>
            <person name="Holt S."/>
            <person name="Cochrane G."/>
            <person name="Meng A."/>
            <person name="Brown T."/>
            <person name="Cohen L."/>
        </authorList>
    </citation>
    <scope>NUCLEOTIDE SEQUENCE</scope>
    <source>
        <strain evidence="1">SAG 36.94</strain>
    </source>
</reference>
<evidence type="ECO:0000313" key="1">
    <source>
        <dbReference type="EMBL" id="CAD9227726.1"/>
    </source>
</evidence>
<dbReference type="PRINTS" id="PR01210">
    <property type="entry name" value="GGTRANSPTASE"/>
</dbReference>
<proteinExistence type="predicted"/>
<dbReference type="SUPFAM" id="SSF56235">
    <property type="entry name" value="N-terminal nucleophile aminohydrolases (Ntn hydrolases)"/>
    <property type="match status" value="1"/>
</dbReference>
<gene>
    <name evidence="1" type="ORF">CCAE0312_LOCUS1669</name>
</gene>
<dbReference type="Gene3D" id="1.10.246.130">
    <property type="match status" value="1"/>
</dbReference>
<dbReference type="Pfam" id="PF01019">
    <property type="entry name" value="G_glu_transpept"/>
    <property type="match status" value="1"/>
</dbReference>
<dbReference type="InterPro" id="IPR043137">
    <property type="entry name" value="GGT_ssub_C"/>
</dbReference>
<sequence length="527" mass="56144">MARGGTAADAAVAMAAVLGVVEPHSTGLGGDVFALYYDAAGQQVTAVLGNGASPAQLTRELVLNEVNAGQWADHSPLAVTVPGAPAAWVDIMVRWGSQTLTLPDLLEPAIRMAEDGVPISKVASNGWVPASKIASMDPEFSSTFLILDDETGERRAPREGELFTNRGLARSMRLLASRGSSGFYDGPLAEAIVEAIQTRGGVMELDDLRAHTTEFADAVSLRYQGVDIHEVPSPSQGVAALQALALWDRLRPEKLDAESRLQAHVLHKLIESMRLAFADVSAFVTDPRRKPFCDRKSEQLLCSSYLSSRAALVKDSEAMAVATCGEFSLATSDTVQFCVVDKYGNAISMLNSNFKAFGSGIVPVGYGFPLHSRGLNFSLAPGHPNAIVPGTRPYHTLMPGMATRDGGFFAAFGVMGGFMQPQGHLQVLVNLIDCGMDPQMALDFPRFCVGTGYGPPDAGNSVLINLEDGIGHEEASALAQMGHQVRHPVRSWDRSLFGRGQIVILKDNILWAGSDGRGDGMAGVVHM</sequence>
<accession>A0A7S1TAM5</accession>
<dbReference type="InterPro" id="IPR029055">
    <property type="entry name" value="Ntn_hydrolases_N"/>
</dbReference>
<dbReference type="Gene3D" id="3.60.20.40">
    <property type="match status" value="1"/>
</dbReference>